<evidence type="ECO:0000256" key="1">
    <source>
        <dbReference type="ARBA" id="ARBA00004429"/>
    </source>
</evidence>
<proteinExistence type="inferred from homology"/>
<keyword evidence="6 9" id="KW-0812">Transmembrane</keyword>
<protein>
    <submittedName>
        <fullName evidence="10">Anaerobic c4-dicarboxylate membrane transporter family protein</fullName>
    </submittedName>
</protein>
<dbReference type="PANTHER" id="PTHR36106:SF1">
    <property type="entry name" value="ANAEROBIC C4-DICARBOXYLATE TRANSPORTER DCUB"/>
    <property type="match status" value="1"/>
</dbReference>
<comment type="similarity">
    <text evidence="2">Belongs to the DcuA/DcuB transporter (TC 2.A.13.1) family.</text>
</comment>
<feature type="transmembrane region" description="Helical" evidence="9">
    <location>
        <begin position="88"/>
        <end position="110"/>
    </location>
</feature>
<keyword evidence="4" id="KW-1003">Cell membrane</keyword>
<keyword evidence="11" id="KW-1185">Reference proteome</keyword>
<keyword evidence="8 9" id="KW-0472">Membrane</keyword>
<reference evidence="10" key="1">
    <citation type="submission" date="2012-02" db="EMBL/GenBank/DDBJ databases">
        <title>The complete genome of Solitalea canadensis DSM 3403.</title>
        <authorList>
            <consortium name="US DOE Joint Genome Institute (JGI-PGF)"/>
            <person name="Lucas S."/>
            <person name="Copeland A."/>
            <person name="Lapidus A."/>
            <person name="Glavina del Rio T."/>
            <person name="Dalin E."/>
            <person name="Tice H."/>
            <person name="Bruce D."/>
            <person name="Goodwin L."/>
            <person name="Pitluck S."/>
            <person name="Peters L."/>
            <person name="Ovchinnikova G."/>
            <person name="Lu M."/>
            <person name="Kyrpides N."/>
            <person name="Mavromatis K."/>
            <person name="Ivanova N."/>
            <person name="Brettin T."/>
            <person name="Detter J.C."/>
            <person name="Han C."/>
            <person name="Larimer F."/>
            <person name="Land M."/>
            <person name="Hauser L."/>
            <person name="Markowitz V."/>
            <person name="Cheng J.-F."/>
            <person name="Hugenholtz P."/>
            <person name="Woyke T."/>
            <person name="Wu D."/>
            <person name="Spring S."/>
            <person name="Schroeder M."/>
            <person name="Kopitz M."/>
            <person name="Brambilla E."/>
            <person name="Klenk H.-P."/>
            <person name="Eisen J.A."/>
        </authorList>
    </citation>
    <scope>NUCLEOTIDE SEQUENCE</scope>
    <source>
        <strain evidence="10">DSM 3403</strain>
    </source>
</reference>
<evidence type="ECO:0000256" key="9">
    <source>
        <dbReference type="SAM" id="Phobius"/>
    </source>
</evidence>
<feature type="transmembrane region" description="Helical" evidence="9">
    <location>
        <begin position="51"/>
        <end position="76"/>
    </location>
</feature>
<dbReference type="NCBIfam" id="NF009136">
    <property type="entry name" value="PRK12489.1"/>
    <property type="match status" value="1"/>
</dbReference>
<keyword evidence="7 9" id="KW-1133">Transmembrane helix</keyword>
<dbReference type="STRING" id="929556.Solca_3765"/>
<dbReference type="OrthoDB" id="9770910at2"/>
<feature type="transmembrane region" description="Helical" evidence="9">
    <location>
        <begin position="231"/>
        <end position="252"/>
    </location>
</feature>
<evidence type="ECO:0000313" key="11">
    <source>
        <dbReference type="Proteomes" id="UP000007590"/>
    </source>
</evidence>
<feature type="transmembrane region" description="Helical" evidence="9">
    <location>
        <begin position="6"/>
        <end position="39"/>
    </location>
</feature>
<accession>H8KMH0</accession>
<gene>
    <name evidence="10" type="ordered locus">Solca_3765</name>
</gene>
<feature type="transmembrane region" description="Helical" evidence="9">
    <location>
        <begin position="421"/>
        <end position="443"/>
    </location>
</feature>
<dbReference type="EMBL" id="CP003349">
    <property type="protein sequence ID" value="AFD08765.1"/>
    <property type="molecule type" value="Genomic_DNA"/>
</dbReference>
<evidence type="ECO:0000256" key="8">
    <source>
        <dbReference type="ARBA" id="ARBA00023136"/>
    </source>
</evidence>
<evidence type="ECO:0000256" key="5">
    <source>
        <dbReference type="ARBA" id="ARBA00022519"/>
    </source>
</evidence>
<dbReference type="Pfam" id="PF03605">
    <property type="entry name" value="DcuA_DcuB"/>
    <property type="match status" value="1"/>
</dbReference>
<dbReference type="InterPro" id="IPR004668">
    <property type="entry name" value="Anaer_Dcu_memb_transpt"/>
</dbReference>
<dbReference type="HOGENOM" id="CLU_036056_1_1_10"/>
<feature type="transmembrane region" description="Helical" evidence="9">
    <location>
        <begin position="165"/>
        <end position="186"/>
    </location>
</feature>
<dbReference type="KEGG" id="scn:Solca_3765"/>
<evidence type="ECO:0000313" key="10">
    <source>
        <dbReference type="EMBL" id="AFD08765.1"/>
    </source>
</evidence>
<dbReference type="GO" id="GO:0005886">
    <property type="term" value="C:plasma membrane"/>
    <property type="evidence" value="ECO:0007669"/>
    <property type="project" value="UniProtKB-SubCell"/>
</dbReference>
<dbReference type="GO" id="GO:0015556">
    <property type="term" value="F:C4-dicarboxylate transmembrane transporter activity"/>
    <property type="evidence" value="ECO:0007669"/>
    <property type="project" value="InterPro"/>
</dbReference>
<organism evidence="10 11">
    <name type="scientific">Solitalea canadensis (strain ATCC 29591 / DSM 3403 / JCM 21819 / LMG 8368 / NBRC 15130 / NCIMB 12057 / USAM 9D)</name>
    <name type="common">Flexibacter canadensis</name>
    <dbReference type="NCBI Taxonomy" id="929556"/>
    <lineage>
        <taxon>Bacteria</taxon>
        <taxon>Pseudomonadati</taxon>
        <taxon>Bacteroidota</taxon>
        <taxon>Sphingobacteriia</taxon>
        <taxon>Sphingobacteriales</taxon>
        <taxon>Sphingobacteriaceae</taxon>
        <taxon>Solitalea</taxon>
    </lineage>
</organism>
<feature type="transmembrane region" description="Helical" evidence="9">
    <location>
        <begin position="338"/>
        <end position="356"/>
    </location>
</feature>
<dbReference type="Proteomes" id="UP000007590">
    <property type="component" value="Chromosome"/>
</dbReference>
<dbReference type="AlphaFoldDB" id="H8KMH0"/>
<feature type="transmembrane region" description="Helical" evidence="9">
    <location>
        <begin position="368"/>
        <end position="386"/>
    </location>
</feature>
<dbReference type="NCBIfam" id="TIGR00770">
    <property type="entry name" value="Dcu"/>
    <property type="match status" value="1"/>
</dbReference>
<dbReference type="PIRSF" id="PIRSF004539">
    <property type="entry name" value="C4-dicrbxl_trns"/>
    <property type="match status" value="1"/>
</dbReference>
<dbReference type="PANTHER" id="PTHR36106">
    <property type="entry name" value="ANAEROBIC C4-DICARBOXYLATE TRANSPORTER DCUB"/>
    <property type="match status" value="1"/>
</dbReference>
<evidence type="ECO:0000256" key="6">
    <source>
        <dbReference type="ARBA" id="ARBA00022692"/>
    </source>
</evidence>
<evidence type="ECO:0000256" key="4">
    <source>
        <dbReference type="ARBA" id="ARBA00022475"/>
    </source>
</evidence>
<feature type="transmembrane region" description="Helical" evidence="9">
    <location>
        <begin position="264"/>
        <end position="287"/>
    </location>
</feature>
<keyword evidence="3" id="KW-0813">Transport</keyword>
<evidence type="ECO:0000256" key="7">
    <source>
        <dbReference type="ARBA" id="ARBA00022989"/>
    </source>
</evidence>
<dbReference type="eggNOG" id="COG2704">
    <property type="taxonomic scope" value="Bacteria"/>
</dbReference>
<name>H8KMH0_SOLCM</name>
<evidence type="ECO:0000256" key="3">
    <source>
        <dbReference type="ARBA" id="ARBA00022448"/>
    </source>
</evidence>
<comment type="subcellular location">
    <subcellularLocation>
        <location evidence="1">Cell inner membrane</location>
        <topology evidence="1">Multi-pass membrane protein</topology>
    </subcellularLocation>
</comment>
<sequence length="445" mass="47185">MFYIELLVVLAAIFMGARIGGIGLGVMGGVGLCILTFVFHERPTAPPIDVMLIIIAVISASASLQASGGLTYMVAIAEKILRKNPKRITILAPLVCYVFTFLAGTGHIAYSILPIIAELATKTGIRPERPLGVSVIASQQAITASPITAATVAMAVLLAPQHIELSSILMICIPSTLAGVLAAALVSTKVGVELIDDPIYNERLEDPDFVESINKTTEPIDMSKIPQSAKLSVLVFLFAVLVIVIFGANASLRPEWINKGGNRVSMSMTSLIEMVMLSAAALILIVGKVRKVVEVSTGNIFRAGSEAVIAIFGVAWMGDTFIEGNYAFIEGGLKGMATQYPWTFAIALFVMSILLFSQAATVRALMPLGLSLGIPGGALIAMYPSVNGYFFIPNYPTLIAAIGFDETGTTRIGKYVLNHSFMLPGLVAWIVSVAVGFLLVSLFGI</sequence>
<dbReference type="NCBIfam" id="NF006927">
    <property type="entry name" value="PRK09412.1"/>
    <property type="match status" value="1"/>
</dbReference>
<feature type="transmembrane region" description="Helical" evidence="9">
    <location>
        <begin position="299"/>
        <end position="318"/>
    </location>
</feature>
<dbReference type="RefSeq" id="WP_014681988.1">
    <property type="nucleotide sequence ID" value="NC_017770.1"/>
</dbReference>
<keyword evidence="5" id="KW-0997">Cell inner membrane</keyword>
<evidence type="ECO:0000256" key="2">
    <source>
        <dbReference type="ARBA" id="ARBA00006413"/>
    </source>
</evidence>